<dbReference type="InterPro" id="IPR013022">
    <property type="entry name" value="Xyl_isomerase-like_TIM-brl"/>
</dbReference>
<dbReference type="RefSeq" id="WP_344847565.1">
    <property type="nucleotide sequence ID" value="NZ_BAABDF010000007.1"/>
</dbReference>
<evidence type="ECO:0000259" key="1">
    <source>
        <dbReference type="Pfam" id="PF01261"/>
    </source>
</evidence>
<dbReference type="PANTHER" id="PTHR12110">
    <property type="entry name" value="HYDROXYPYRUVATE ISOMERASE"/>
    <property type="match status" value="1"/>
</dbReference>
<sequence>MTDFSYQLYSSRNWDLADTLKLVGGLGYKYVEGYGGLYADPEKVETLKASLAKNGLQMKTGHFGFDMVAGETARVLDIAKSLDMDGVFVPAPPSPEYREGKGDWDAFAAQMAEASKPYLDAGLQFGYHNHHWEWEDLGGTNAIEKITATPGVQLEMDVAWVVRAGQDPIAWIDKLGDKIVAAHVKDIAPAGECLDEDGWADAGEGTMDWPAIMAALKSKTNAAHFVMEHDNPSDHTRFATRSIANARKF</sequence>
<dbReference type="EMBL" id="BAABDF010000007">
    <property type="protein sequence ID" value="GAA3874035.1"/>
    <property type="molecule type" value="Genomic_DNA"/>
</dbReference>
<name>A0ABP7KDF7_9RHOB</name>
<dbReference type="Pfam" id="PF01261">
    <property type="entry name" value="AP_endonuc_2"/>
    <property type="match status" value="1"/>
</dbReference>
<comment type="caution">
    <text evidence="2">The sequence shown here is derived from an EMBL/GenBank/DDBJ whole genome shotgun (WGS) entry which is preliminary data.</text>
</comment>
<dbReference type="InterPro" id="IPR036237">
    <property type="entry name" value="Xyl_isomerase-like_sf"/>
</dbReference>
<protein>
    <submittedName>
        <fullName evidence="2">Sugar phosphate isomerase/epimerase</fullName>
    </submittedName>
</protein>
<feature type="domain" description="Xylose isomerase-like TIM barrel" evidence="1">
    <location>
        <begin position="26"/>
        <end position="233"/>
    </location>
</feature>
<reference evidence="3" key="1">
    <citation type="journal article" date="2019" name="Int. J. Syst. Evol. Microbiol.">
        <title>The Global Catalogue of Microorganisms (GCM) 10K type strain sequencing project: providing services to taxonomists for standard genome sequencing and annotation.</title>
        <authorList>
            <consortium name="The Broad Institute Genomics Platform"/>
            <consortium name="The Broad Institute Genome Sequencing Center for Infectious Disease"/>
            <person name="Wu L."/>
            <person name="Ma J."/>
        </authorList>
    </citation>
    <scope>NUCLEOTIDE SEQUENCE [LARGE SCALE GENOMIC DNA]</scope>
    <source>
        <strain evidence="3">JCM 17190</strain>
    </source>
</reference>
<dbReference type="PANTHER" id="PTHR12110:SF41">
    <property type="entry name" value="INOSOSE DEHYDRATASE"/>
    <property type="match status" value="1"/>
</dbReference>
<gene>
    <name evidence="2" type="ORF">GCM10022404_24930</name>
</gene>
<keyword evidence="3" id="KW-1185">Reference proteome</keyword>
<accession>A0ABP7KDF7</accession>
<evidence type="ECO:0000313" key="3">
    <source>
        <dbReference type="Proteomes" id="UP001399917"/>
    </source>
</evidence>
<dbReference type="GO" id="GO:0016853">
    <property type="term" value="F:isomerase activity"/>
    <property type="evidence" value="ECO:0007669"/>
    <property type="project" value="UniProtKB-KW"/>
</dbReference>
<dbReference type="Gene3D" id="3.20.20.150">
    <property type="entry name" value="Divalent-metal-dependent TIM barrel enzymes"/>
    <property type="match status" value="1"/>
</dbReference>
<proteinExistence type="predicted"/>
<dbReference type="SUPFAM" id="SSF51658">
    <property type="entry name" value="Xylose isomerase-like"/>
    <property type="match status" value="1"/>
</dbReference>
<organism evidence="2 3">
    <name type="scientific">Celeribacter arenosi</name>
    <dbReference type="NCBI Taxonomy" id="792649"/>
    <lineage>
        <taxon>Bacteria</taxon>
        <taxon>Pseudomonadati</taxon>
        <taxon>Pseudomonadota</taxon>
        <taxon>Alphaproteobacteria</taxon>
        <taxon>Rhodobacterales</taxon>
        <taxon>Roseobacteraceae</taxon>
        <taxon>Celeribacter</taxon>
    </lineage>
</organism>
<evidence type="ECO:0000313" key="2">
    <source>
        <dbReference type="EMBL" id="GAA3874035.1"/>
    </source>
</evidence>
<keyword evidence="2" id="KW-0413">Isomerase</keyword>
<dbReference type="Proteomes" id="UP001399917">
    <property type="component" value="Unassembled WGS sequence"/>
</dbReference>
<dbReference type="InterPro" id="IPR050312">
    <property type="entry name" value="IolE/XylAMocC-like"/>
</dbReference>